<sequence>MSQIINTLIQAKLYNSFLIDHDATHRSEVVGLKKNHVPRLIEILEKHKLCELLEPHLLHRHFDLQEGEILVHRDLHVVGDSSHATVDIGIAKMIEVYDPIKHGLVPLLWMISTEGNLVAYEFGIKETLNTVDTKIKAVPADKWSSFIEEFTNYVQSNGLSDIVSLKNRGCLNGGEYTAGGTVAYKHVTEEIGPDAIDPAEVPQCYIDAMWAAQKSEAFWRCGVVPVPVATA</sequence>
<dbReference type="OrthoDB" id="2322999at2759"/>
<reference evidence="1 2" key="1">
    <citation type="journal article" date="2019" name="Appl. Microbiol. Biotechnol.">
        <title>Genome sequence of Isaria javanica and comparative genome analysis insights into family S53 peptidase evolution in fungal entomopathogens.</title>
        <authorList>
            <person name="Lin R."/>
            <person name="Zhang X."/>
            <person name="Xin B."/>
            <person name="Zou M."/>
            <person name="Gao Y."/>
            <person name="Qin F."/>
            <person name="Hu Q."/>
            <person name="Xie B."/>
            <person name="Cheng X."/>
        </authorList>
    </citation>
    <scope>NUCLEOTIDE SEQUENCE [LARGE SCALE GENOMIC DNA]</scope>
    <source>
        <strain evidence="1 2">IJ1G</strain>
    </source>
</reference>
<evidence type="ECO:0000313" key="1">
    <source>
        <dbReference type="EMBL" id="TQV95456.1"/>
    </source>
</evidence>
<organism evidence="1 2">
    <name type="scientific">Cordyceps javanica</name>
    <dbReference type="NCBI Taxonomy" id="43265"/>
    <lineage>
        <taxon>Eukaryota</taxon>
        <taxon>Fungi</taxon>
        <taxon>Dikarya</taxon>
        <taxon>Ascomycota</taxon>
        <taxon>Pezizomycotina</taxon>
        <taxon>Sordariomycetes</taxon>
        <taxon>Hypocreomycetidae</taxon>
        <taxon>Hypocreales</taxon>
        <taxon>Cordycipitaceae</taxon>
        <taxon>Cordyceps</taxon>
    </lineage>
</organism>
<gene>
    <name evidence="1" type="ORF">IF1G_06443</name>
</gene>
<evidence type="ECO:0000313" key="2">
    <source>
        <dbReference type="Proteomes" id="UP000315783"/>
    </source>
</evidence>
<comment type="caution">
    <text evidence="1">The sequence shown here is derived from an EMBL/GenBank/DDBJ whole genome shotgun (WGS) entry which is preliminary data.</text>
</comment>
<name>A0A545VLN7_9HYPO</name>
<proteinExistence type="predicted"/>
<dbReference type="AlphaFoldDB" id="A0A545VLN7"/>
<protein>
    <submittedName>
        <fullName evidence="1">Uncharacterized protein</fullName>
    </submittedName>
</protein>
<dbReference type="Proteomes" id="UP000315783">
    <property type="component" value="Unassembled WGS sequence"/>
</dbReference>
<keyword evidence="2" id="KW-1185">Reference proteome</keyword>
<dbReference type="EMBL" id="SPUK01000008">
    <property type="protein sequence ID" value="TQV95456.1"/>
    <property type="molecule type" value="Genomic_DNA"/>
</dbReference>
<accession>A0A545VLN7</accession>